<dbReference type="EMBL" id="FKLO01000049">
    <property type="protein sequence ID" value="SAM65896.1"/>
    <property type="molecule type" value="Genomic_DNA"/>
</dbReference>
<sequence length="245" mass="26767">MHAQGFVLLKENRFDSAAFLRTLQQEWGITPDDDGMPLSGEMLTFNIAGNLCAVSLMPAPIPDGEAEASAAYNYYWPEAVEAARQHQAHLLIAVMPTGDGTALERMCLYSKIVSSCLADANALGVYTSGTVFAPDFYRSLCDEMRNGQLPVPVWVFLGLYADEGGNHAYTIGMAQFDKMEMEIRASQHDMSELHNTLLGICTYLISEDVTLHDGETIGFSAEQQLRITQSPAIAGGAEETLKIAY</sequence>
<gene>
    <name evidence="2" type="ORF">CHUV0807_1423</name>
</gene>
<dbReference type="InterPro" id="IPR025357">
    <property type="entry name" value="DUF4261"/>
</dbReference>
<name>A0A1C3H4X1_9GAMM</name>
<evidence type="ECO:0000259" key="1">
    <source>
        <dbReference type="Pfam" id="PF14080"/>
    </source>
</evidence>
<feature type="domain" description="DUF4261" evidence="1">
    <location>
        <begin position="169"/>
        <end position="243"/>
    </location>
</feature>
<proteinExistence type="predicted"/>
<dbReference type="AlphaFoldDB" id="A0A1C3H4X1"/>
<evidence type="ECO:0000313" key="2">
    <source>
        <dbReference type="EMBL" id="SAM65896.1"/>
    </source>
</evidence>
<dbReference type="RefSeq" id="WP_256860972.1">
    <property type="nucleotide sequence ID" value="NZ_FKLO01000049.1"/>
</dbReference>
<dbReference type="Proteomes" id="UP000190837">
    <property type="component" value="Unassembled WGS sequence"/>
</dbReference>
<reference evidence="3" key="1">
    <citation type="submission" date="2016-04" db="EMBL/GenBank/DDBJ databases">
        <authorList>
            <person name="Tagini F."/>
        </authorList>
    </citation>
    <scope>NUCLEOTIDE SEQUENCE [LARGE SCALE GENOMIC DNA]</scope>
    <source>
        <strain evidence="3">CHUV0807</strain>
    </source>
</reference>
<evidence type="ECO:0000313" key="3">
    <source>
        <dbReference type="Proteomes" id="UP000190837"/>
    </source>
</evidence>
<protein>
    <recommendedName>
        <fullName evidence="1">DUF4261 domain-containing protein</fullName>
    </recommendedName>
</protein>
<organism evidence="2 3">
    <name type="scientific">Cardiobacterium hominis</name>
    <dbReference type="NCBI Taxonomy" id="2718"/>
    <lineage>
        <taxon>Bacteria</taxon>
        <taxon>Pseudomonadati</taxon>
        <taxon>Pseudomonadota</taxon>
        <taxon>Gammaproteobacteria</taxon>
        <taxon>Cardiobacteriales</taxon>
        <taxon>Cardiobacteriaceae</taxon>
        <taxon>Cardiobacterium</taxon>
    </lineage>
</organism>
<accession>A0A1C3H4X1</accession>
<dbReference type="Pfam" id="PF14080">
    <property type="entry name" value="DUF4261"/>
    <property type="match status" value="1"/>
</dbReference>